<organism evidence="1 2">
    <name type="scientific">Romanomermis culicivorax</name>
    <name type="common">Nematode worm</name>
    <dbReference type="NCBI Taxonomy" id="13658"/>
    <lineage>
        <taxon>Eukaryota</taxon>
        <taxon>Metazoa</taxon>
        <taxon>Ecdysozoa</taxon>
        <taxon>Nematoda</taxon>
        <taxon>Enoplea</taxon>
        <taxon>Dorylaimia</taxon>
        <taxon>Mermithida</taxon>
        <taxon>Mermithoidea</taxon>
        <taxon>Mermithidae</taxon>
        <taxon>Romanomermis</taxon>
    </lineage>
</organism>
<dbReference type="Proteomes" id="UP000887565">
    <property type="component" value="Unplaced"/>
</dbReference>
<accession>A0A915JH58</accession>
<protein>
    <submittedName>
        <fullName evidence="2">Uncharacterized protein</fullName>
    </submittedName>
</protein>
<dbReference type="WBParaSite" id="nRc.2.0.1.t25450-RA">
    <property type="protein sequence ID" value="nRc.2.0.1.t25450-RA"/>
    <property type="gene ID" value="nRc.2.0.1.g25450"/>
</dbReference>
<dbReference type="AlphaFoldDB" id="A0A915JH58"/>
<proteinExistence type="predicted"/>
<name>A0A915JH58_ROMCU</name>
<reference evidence="2" key="1">
    <citation type="submission" date="2022-11" db="UniProtKB">
        <authorList>
            <consortium name="WormBaseParasite"/>
        </authorList>
    </citation>
    <scope>IDENTIFICATION</scope>
</reference>
<evidence type="ECO:0000313" key="2">
    <source>
        <dbReference type="WBParaSite" id="nRc.2.0.1.t25450-RA"/>
    </source>
</evidence>
<evidence type="ECO:0000313" key="1">
    <source>
        <dbReference type="Proteomes" id="UP000887565"/>
    </source>
</evidence>
<keyword evidence="1" id="KW-1185">Reference proteome</keyword>
<sequence>MHKSTKTKNNDKRDFQTVCGLLSDRETSFSFQPEQDDGNIILIELKRFCVLDYHVAPIVDHKTAGSAAHEQIKFKANTVGDFLQNLQLATSVNLTDPPRFYNHMAEMGYQSKPYYLCRKKI</sequence>